<evidence type="ECO:0000313" key="1">
    <source>
        <dbReference type="EMBL" id="BBU24725.1"/>
    </source>
</evidence>
<dbReference type="KEGG" id="mxe:MYXE_45150"/>
<accession>A0AAD1H552</accession>
<dbReference type="EMBL" id="AP022314">
    <property type="protein sequence ID" value="BBU24725.1"/>
    <property type="molecule type" value="Genomic_DNA"/>
</dbReference>
<sequence>MRFCRALCVRQHSSAKELTVMTSFDRVSIKVVAGAGLCGAALALSPHAAAAPLITGGYACMQGLAGEVESGAAAGVCAPASAPLTDMAGAAGAGAARLARRCRWVLRSVLPWAPRWVRRCRSVPRSVLRSVRRWVPRYPWAPRLVLPWAPRWVRRCRRALHSSTCRVAIAAKVTRLVPRRLVDQCPVSRFYPAPLVRAEATTASENPALTAA</sequence>
<protein>
    <submittedName>
        <fullName evidence="1">Uncharacterized protein</fullName>
    </submittedName>
</protein>
<reference evidence="1 2" key="1">
    <citation type="submission" date="2019-12" db="EMBL/GenBank/DDBJ databases">
        <title>Complete genome sequence of Mycolicibacterium xenopi str. JCM15661T.</title>
        <authorList>
            <person name="Yoshida M."/>
            <person name="Fukano H."/>
            <person name="Asakura T."/>
            <person name="Hoshino Y."/>
        </authorList>
    </citation>
    <scope>NUCLEOTIDE SEQUENCE [LARGE SCALE GENOMIC DNA]</scope>
    <source>
        <strain evidence="1 2">JCM 15661T</strain>
    </source>
</reference>
<gene>
    <name evidence="1" type="ORF">MYXE_45150</name>
</gene>
<proteinExistence type="predicted"/>
<name>A0AAD1H552_MYCXE</name>
<evidence type="ECO:0000313" key="2">
    <source>
        <dbReference type="Proteomes" id="UP000464624"/>
    </source>
</evidence>
<dbReference type="Proteomes" id="UP000464624">
    <property type="component" value="Chromosome"/>
</dbReference>
<organism evidence="1 2">
    <name type="scientific">Mycobacterium xenopi</name>
    <dbReference type="NCBI Taxonomy" id="1789"/>
    <lineage>
        <taxon>Bacteria</taxon>
        <taxon>Bacillati</taxon>
        <taxon>Actinomycetota</taxon>
        <taxon>Actinomycetes</taxon>
        <taxon>Mycobacteriales</taxon>
        <taxon>Mycobacteriaceae</taxon>
        <taxon>Mycobacterium</taxon>
    </lineage>
</organism>
<dbReference type="AlphaFoldDB" id="A0AAD1H552"/>